<dbReference type="PANTHER" id="PTHR33202:SF7">
    <property type="entry name" value="FERRIC UPTAKE REGULATION PROTEIN"/>
    <property type="match status" value="1"/>
</dbReference>
<feature type="binding site" evidence="1">
    <location>
        <position position="95"/>
    </location>
    <ligand>
        <name>Zn(2+)</name>
        <dbReference type="ChEBI" id="CHEBI:29105"/>
    </ligand>
</feature>
<keyword evidence="4" id="KW-1185">Reference proteome</keyword>
<dbReference type="Pfam" id="PF01475">
    <property type="entry name" value="FUR"/>
    <property type="match status" value="1"/>
</dbReference>
<evidence type="ECO:0000256" key="1">
    <source>
        <dbReference type="PIRSR" id="PIRSR602481-1"/>
    </source>
</evidence>
<evidence type="ECO:0000256" key="2">
    <source>
        <dbReference type="RuleBase" id="RU364037"/>
    </source>
</evidence>
<accession>A0A2Z6DZM1</accession>
<dbReference type="KEGG" id="htl:HPTL_1748"/>
<proteinExistence type="inferred from homology"/>
<comment type="cofactor">
    <cofactor evidence="1">
        <name>Zn(2+)</name>
        <dbReference type="ChEBI" id="CHEBI:29105"/>
    </cofactor>
    <text evidence="1">Binds 1 zinc ion per subunit.</text>
</comment>
<organism evidence="3 4">
    <name type="scientific">Hydrogenophilus thermoluteolus</name>
    <name type="common">Pseudomonas hydrogenothermophila</name>
    <dbReference type="NCBI Taxonomy" id="297"/>
    <lineage>
        <taxon>Bacteria</taxon>
        <taxon>Pseudomonadati</taxon>
        <taxon>Pseudomonadota</taxon>
        <taxon>Hydrogenophilia</taxon>
        <taxon>Hydrogenophilales</taxon>
        <taxon>Hydrogenophilaceae</taxon>
        <taxon>Hydrogenophilus</taxon>
    </lineage>
</organism>
<dbReference type="CDD" id="cd07153">
    <property type="entry name" value="Fur_like"/>
    <property type="match status" value="1"/>
</dbReference>
<evidence type="ECO:0000313" key="3">
    <source>
        <dbReference type="EMBL" id="BBD78006.1"/>
    </source>
</evidence>
<feature type="binding site" evidence="1">
    <location>
        <position position="98"/>
    </location>
    <ligand>
        <name>Zn(2+)</name>
        <dbReference type="ChEBI" id="CHEBI:29105"/>
    </ligand>
</feature>
<dbReference type="EMBL" id="AP018558">
    <property type="protein sequence ID" value="BBD78006.1"/>
    <property type="molecule type" value="Genomic_DNA"/>
</dbReference>
<dbReference type="RefSeq" id="WP_231999983.1">
    <property type="nucleotide sequence ID" value="NZ_AP018558.1"/>
</dbReference>
<keyword evidence="1 2" id="KW-0479">Metal-binding</keyword>
<keyword evidence="2" id="KW-0805">Transcription regulation</keyword>
<dbReference type="PANTHER" id="PTHR33202">
    <property type="entry name" value="ZINC UPTAKE REGULATION PROTEIN"/>
    <property type="match status" value="1"/>
</dbReference>
<comment type="similarity">
    <text evidence="2">Belongs to the Fur family.</text>
</comment>
<keyword evidence="2" id="KW-0678">Repressor</keyword>
<dbReference type="GO" id="GO:0008270">
    <property type="term" value="F:zinc ion binding"/>
    <property type="evidence" value="ECO:0007669"/>
    <property type="project" value="TreeGrafter"/>
</dbReference>
<comment type="subcellular location">
    <subcellularLocation>
        <location evidence="2">Cytoplasm</location>
    </subcellularLocation>
</comment>
<name>A0A2Z6DZM1_HYDTE</name>
<dbReference type="InterPro" id="IPR002481">
    <property type="entry name" value="FUR"/>
</dbReference>
<keyword evidence="1 2" id="KW-0862">Zinc</keyword>
<dbReference type="InterPro" id="IPR036388">
    <property type="entry name" value="WH-like_DNA-bd_sf"/>
</dbReference>
<evidence type="ECO:0000313" key="4">
    <source>
        <dbReference type="Proteomes" id="UP000262004"/>
    </source>
</evidence>
<reference evidence="3 4" key="1">
    <citation type="submission" date="2018-04" db="EMBL/GenBank/DDBJ databases">
        <title>Complete genome sequence of Hydrogenophilus thermoluteolus TH-1.</title>
        <authorList>
            <person name="Arai H."/>
        </authorList>
    </citation>
    <scope>NUCLEOTIDE SEQUENCE [LARGE SCALE GENOMIC DNA]</scope>
    <source>
        <strain evidence="3 4">TH-1</strain>
    </source>
</reference>
<dbReference type="SUPFAM" id="SSF46785">
    <property type="entry name" value="Winged helix' DNA-binding domain"/>
    <property type="match status" value="1"/>
</dbReference>
<keyword evidence="2" id="KW-0804">Transcription</keyword>
<dbReference type="GO" id="GO:0005737">
    <property type="term" value="C:cytoplasm"/>
    <property type="evidence" value="ECO:0007669"/>
    <property type="project" value="UniProtKB-SubCell"/>
</dbReference>
<dbReference type="GO" id="GO:0003700">
    <property type="term" value="F:DNA-binding transcription factor activity"/>
    <property type="evidence" value="ECO:0007669"/>
    <property type="project" value="UniProtKB-UniRule"/>
</dbReference>
<dbReference type="GO" id="GO:0000976">
    <property type="term" value="F:transcription cis-regulatory region binding"/>
    <property type="evidence" value="ECO:0007669"/>
    <property type="project" value="TreeGrafter"/>
</dbReference>
<keyword evidence="2" id="KW-0238">DNA-binding</keyword>
<dbReference type="Gene3D" id="1.10.10.10">
    <property type="entry name" value="Winged helix-like DNA-binding domain superfamily/Winged helix DNA-binding domain"/>
    <property type="match status" value="1"/>
</dbReference>
<keyword evidence="2" id="KW-0963">Cytoplasm</keyword>
<gene>
    <name evidence="2" type="primary">fur</name>
    <name evidence="3" type="ORF">HPTL_1748</name>
</gene>
<keyword evidence="2" id="KW-0408">Iron</keyword>
<protein>
    <recommendedName>
        <fullName evidence="2">Ferric uptake regulation protein</fullName>
    </recommendedName>
</protein>
<comment type="subunit">
    <text evidence="2">Homodimer.</text>
</comment>
<dbReference type="GO" id="GO:1900376">
    <property type="term" value="P:regulation of secondary metabolite biosynthetic process"/>
    <property type="evidence" value="ECO:0007669"/>
    <property type="project" value="TreeGrafter"/>
</dbReference>
<sequence>MPQDPIAQTLARYGRVTAARWWALAILREAKQPLTPDELFAATTAATPKAPDRVTVYRALDWLVAKGLVRRIAASDRAARFEVASNNPAHAHFLCTTCGRTWCLPPHPTPWPPLPDGFVPREAELVIRGQCAHCH</sequence>
<dbReference type="InterPro" id="IPR036390">
    <property type="entry name" value="WH_DNA-bd_sf"/>
</dbReference>
<dbReference type="Proteomes" id="UP000262004">
    <property type="component" value="Chromosome"/>
</dbReference>
<dbReference type="GO" id="GO:0045892">
    <property type="term" value="P:negative regulation of DNA-templated transcription"/>
    <property type="evidence" value="ECO:0007669"/>
    <property type="project" value="TreeGrafter"/>
</dbReference>
<dbReference type="AlphaFoldDB" id="A0A2Z6DZM1"/>